<dbReference type="PROSITE" id="PS00092">
    <property type="entry name" value="N6_MTASE"/>
    <property type="match status" value="1"/>
</dbReference>
<dbReference type="InterPro" id="IPR029063">
    <property type="entry name" value="SAM-dependent_MTases_sf"/>
</dbReference>
<dbReference type="Pfam" id="PF01555">
    <property type="entry name" value="N6_N4_Mtase"/>
    <property type="match status" value="1"/>
</dbReference>
<feature type="domain" description="DNA methylase N-4/N-6" evidence="5">
    <location>
        <begin position="89"/>
        <end position="368"/>
    </location>
</feature>
<dbReference type="SUPFAM" id="SSF53335">
    <property type="entry name" value="S-adenosyl-L-methionine-dependent methyltransferases"/>
    <property type="match status" value="1"/>
</dbReference>
<protein>
    <recommendedName>
        <fullName evidence="5">DNA methylase N-4/N-6 domain-containing protein</fullName>
    </recommendedName>
</protein>
<evidence type="ECO:0000259" key="5">
    <source>
        <dbReference type="Pfam" id="PF01555"/>
    </source>
</evidence>
<dbReference type="GO" id="GO:0003677">
    <property type="term" value="F:DNA binding"/>
    <property type="evidence" value="ECO:0007669"/>
    <property type="project" value="InterPro"/>
</dbReference>
<evidence type="ECO:0000256" key="4">
    <source>
        <dbReference type="ARBA" id="ARBA00022691"/>
    </source>
</evidence>
<evidence type="ECO:0000256" key="3">
    <source>
        <dbReference type="ARBA" id="ARBA00022679"/>
    </source>
</evidence>
<name>A0A7G9YUD3_9EURY</name>
<dbReference type="InterPro" id="IPR002052">
    <property type="entry name" value="DNA_methylase_N6_adenine_CS"/>
</dbReference>
<gene>
    <name evidence="6" type="ORF">JFJFMGFI_00016</name>
</gene>
<dbReference type="EMBL" id="MT631474">
    <property type="protein sequence ID" value="QNO51617.1"/>
    <property type="molecule type" value="Genomic_DNA"/>
</dbReference>
<dbReference type="InterPro" id="IPR002941">
    <property type="entry name" value="DNA_methylase_N4/N6"/>
</dbReference>
<evidence type="ECO:0000256" key="2">
    <source>
        <dbReference type="ARBA" id="ARBA00022603"/>
    </source>
</evidence>
<accession>A0A7G9YUD3</accession>
<evidence type="ECO:0000313" key="6">
    <source>
        <dbReference type="EMBL" id="QNO51617.1"/>
    </source>
</evidence>
<dbReference type="GO" id="GO:0032259">
    <property type="term" value="P:methylation"/>
    <property type="evidence" value="ECO:0007669"/>
    <property type="project" value="UniProtKB-KW"/>
</dbReference>
<keyword evidence="4" id="KW-0949">S-adenosyl-L-methionine</keyword>
<dbReference type="Gene3D" id="3.40.50.150">
    <property type="entry name" value="Vaccinia Virus protein VP39"/>
    <property type="match status" value="1"/>
</dbReference>
<proteinExistence type="inferred from homology"/>
<dbReference type="GO" id="GO:0008170">
    <property type="term" value="F:N-methyltransferase activity"/>
    <property type="evidence" value="ECO:0007669"/>
    <property type="project" value="InterPro"/>
</dbReference>
<organism evidence="6">
    <name type="scientific">Candidatus Methanophagaceae archaeon ANME-1 ERB6</name>
    <dbReference type="NCBI Taxonomy" id="2759912"/>
    <lineage>
        <taxon>Archaea</taxon>
        <taxon>Methanobacteriati</taxon>
        <taxon>Methanobacteriota</taxon>
        <taxon>Stenosarchaea group</taxon>
        <taxon>Methanomicrobia</taxon>
        <taxon>Candidatus Methanophagales</taxon>
        <taxon>Candidatus Methanophagaceae</taxon>
    </lineage>
</organism>
<keyword evidence="3" id="KW-0808">Transferase</keyword>
<dbReference type="InterPro" id="IPR002295">
    <property type="entry name" value="N4/N6-MTase_EcoPI_Mod-like"/>
</dbReference>
<keyword evidence="2" id="KW-0489">Methyltransferase</keyword>
<reference evidence="6" key="1">
    <citation type="submission" date="2020-06" db="EMBL/GenBank/DDBJ databases">
        <title>Unique genomic features of the anaerobic methanotrophic archaea.</title>
        <authorList>
            <person name="Chadwick G.L."/>
            <person name="Skennerton C.T."/>
            <person name="Laso-Perez R."/>
            <person name="Leu A.O."/>
            <person name="Speth D.R."/>
            <person name="Yu H."/>
            <person name="Morgan-Lang C."/>
            <person name="Hatzenpichler R."/>
            <person name="Goudeau D."/>
            <person name="Malmstrom R."/>
            <person name="Brazelton W.J."/>
            <person name="Woyke T."/>
            <person name="Hallam S.J."/>
            <person name="Tyson G.W."/>
            <person name="Wegener G."/>
            <person name="Boetius A."/>
            <person name="Orphan V."/>
        </authorList>
    </citation>
    <scope>NUCLEOTIDE SEQUENCE</scope>
</reference>
<evidence type="ECO:0000256" key="1">
    <source>
        <dbReference type="ARBA" id="ARBA00006594"/>
    </source>
</evidence>
<dbReference type="PRINTS" id="PR00506">
    <property type="entry name" value="D21N6MTFRASE"/>
</dbReference>
<sequence>MVKKRDYDNWSKTELIKEVKKLEKRKKYGIVWEDKPEDVAKRCKNELPVLEEDKNKEIVTDKEKPVNILIEGDNYHALSVLNYTHKGKIDIIYIDPPYNTGSKNEWKYNDHYVDKEDAYRHSKWISFMEKRLRLAKKLLKRTGIVFISIDDNEIAQLKLLCNEIFWEKNFIEQLVWKNKYGAGAKTKGFISIHEYILCYSNGGVTDIQSSLGESELAKHSKKDEKYSIRGGYRTQPLMTRSLGDRPNLVYPVKYKGKEIWPDKQWVWSKERMEKAIKNNEVEFTQRKDGTYGIRAKQYLKDEQGNIRKGKPLSIVEGFFTQEGTKDIFTLFNKNVFAFPKPKNLLKYLINLDINGKENKKAIILDFFCWFWDYSTCSIRIE</sequence>
<comment type="similarity">
    <text evidence="1">Belongs to the N(4)/N(6)-methyltransferase family.</text>
</comment>
<dbReference type="AlphaFoldDB" id="A0A7G9YUD3"/>